<feature type="transmembrane region" description="Helical" evidence="1">
    <location>
        <begin position="126"/>
        <end position="147"/>
    </location>
</feature>
<keyword evidence="2" id="KW-0808">Transferase</keyword>
<feature type="transmembrane region" description="Helical" evidence="1">
    <location>
        <begin position="56"/>
        <end position="82"/>
    </location>
</feature>
<protein>
    <submittedName>
        <fullName evidence="2">Phosphatidate cytidylyltransferase</fullName>
        <ecNumber evidence="2">2.7.7.41</ecNumber>
    </submittedName>
</protein>
<feature type="transmembrane region" description="Helical" evidence="1">
    <location>
        <begin position="103"/>
        <end position="120"/>
    </location>
</feature>
<feature type="transmembrane region" description="Helical" evidence="1">
    <location>
        <begin position="189"/>
        <end position="209"/>
    </location>
</feature>
<dbReference type="GO" id="GO:0005886">
    <property type="term" value="C:plasma membrane"/>
    <property type="evidence" value="ECO:0007669"/>
    <property type="project" value="TreeGrafter"/>
</dbReference>
<keyword evidence="3" id="KW-1185">Reference proteome</keyword>
<dbReference type="PANTHER" id="PTHR43535:SF1">
    <property type="entry name" value="PHOSPHATIDATE CYTIDYLYLTRANSFERASE"/>
    <property type="match status" value="1"/>
</dbReference>
<accession>A0A9X1YLJ7</accession>
<gene>
    <name evidence="2" type="ORF">LPC04_20945</name>
</gene>
<feature type="transmembrane region" description="Helical" evidence="1">
    <location>
        <begin position="159"/>
        <end position="177"/>
    </location>
</feature>
<dbReference type="EC" id="2.7.7.41" evidence="2"/>
<evidence type="ECO:0000313" key="2">
    <source>
        <dbReference type="EMBL" id="MCK9688181.1"/>
    </source>
</evidence>
<reference evidence="2" key="1">
    <citation type="submission" date="2021-11" db="EMBL/GenBank/DDBJ databases">
        <title>BS-T2-15 a new species belonging to the Comamonadaceae family isolated from the soil of a French oak forest.</title>
        <authorList>
            <person name="Mieszkin S."/>
            <person name="Alain K."/>
        </authorList>
    </citation>
    <scope>NUCLEOTIDE SEQUENCE</scope>
    <source>
        <strain evidence="2">BS-T2-15</strain>
    </source>
</reference>
<evidence type="ECO:0000313" key="3">
    <source>
        <dbReference type="Proteomes" id="UP001139353"/>
    </source>
</evidence>
<evidence type="ECO:0000256" key="1">
    <source>
        <dbReference type="SAM" id="Phobius"/>
    </source>
</evidence>
<comment type="caution">
    <text evidence="2">The sequence shown here is derived from an EMBL/GenBank/DDBJ whole genome shotgun (WGS) entry which is preliminary data.</text>
</comment>
<name>A0A9X1YLJ7_9BURK</name>
<feature type="transmembrane region" description="Helical" evidence="1">
    <location>
        <begin position="12"/>
        <end position="36"/>
    </location>
</feature>
<dbReference type="PANTHER" id="PTHR43535">
    <property type="entry name" value="PHOSPHATIDATE CYTIDYLYLTRANSFERASE"/>
    <property type="match status" value="1"/>
</dbReference>
<dbReference type="GO" id="GO:0009273">
    <property type="term" value="P:peptidoglycan-based cell wall biogenesis"/>
    <property type="evidence" value="ECO:0007669"/>
    <property type="project" value="TreeGrafter"/>
</dbReference>
<keyword evidence="1" id="KW-0472">Membrane</keyword>
<feature type="transmembrane region" description="Helical" evidence="1">
    <location>
        <begin position="256"/>
        <end position="277"/>
    </location>
</feature>
<organism evidence="2 3">
    <name type="scientific">Scleromatobacter humisilvae</name>
    <dbReference type="NCBI Taxonomy" id="2897159"/>
    <lineage>
        <taxon>Bacteria</taxon>
        <taxon>Pseudomonadati</taxon>
        <taxon>Pseudomonadota</taxon>
        <taxon>Betaproteobacteria</taxon>
        <taxon>Burkholderiales</taxon>
        <taxon>Sphaerotilaceae</taxon>
        <taxon>Scleromatobacter</taxon>
    </lineage>
</organism>
<feature type="transmembrane region" description="Helical" evidence="1">
    <location>
        <begin position="230"/>
        <end position="250"/>
    </location>
</feature>
<keyword evidence="1" id="KW-0812">Transmembrane</keyword>
<sequence length="324" mass="35731">MKYLQSLTATQQIGLLFLILFGGLLLVSAGAVFVAMRDKSEQNDHGLTKFAADLRATWVGALVFWLAWVSGAAGATILFALFSFLALREFVTLMQTRRADHRSLLLAFFVVLPVQYVLAGSRSFDLFTVFIPVYVFLAIPVLSALGGDPLRFLERNAKIQWGVMVCVFGLSHAPALLLLDFPRAHDRGAFLVFFLVVVTVAAQMLERFISEHMRRRPVARHIDRDFGLRAWALACLGAAVVGGLLFWITPFKLPQAMVMALIAAAAGTLGEFVMTALKRDAGVNYWGNSGQVTGAVGLLDRVAPLCFAAPVFFHSVRWYFQLRS</sequence>
<dbReference type="AlphaFoldDB" id="A0A9X1YLJ7"/>
<keyword evidence="1" id="KW-1133">Transmembrane helix</keyword>
<dbReference type="Pfam" id="PF01148">
    <property type="entry name" value="CTP_transf_1"/>
    <property type="match status" value="1"/>
</dbReference>
<dbReference type="GO" id="GO:0004605">
    <property type="term" value="F:phosphatidate cytidylyltransferase activity"/>
    <property type="evidence" value="ECO:0007669"/>
    <property type="project" value="UniProtKB-EC"/>
</dbReference>
<dbReference type="RefSeq" id="WP_275684225.1">
    <property type="nucleotide sequence ID" value="NZ_JAJLJH010000007.1"/>
</dbReference>
<proteinExistence type="predicted"/>
<dbReference type="EMBL" id="JAJLJH010000007">
    <property type="protein sequence ID" value="MCK9688181.1"/>
    <property type="molecule type" value="Genomic_DNA"/>
</dbReference>
<keyword evidence="2" id="KW-0548">Nucleotidyltransferase</keyword>
<dbReference type="Proteomes" id="UP001139353">
    <property type="component" value="Unassembled WGS sequence"/>
</dbReference>